<dbReference type="Pfam" id="PF01554">
    <property type="entry name" value="MatE"/>
    <property type="match status" value="2"/>
</dbReference>
<dbReference type="InterPro" id="IPR050222">
    <property type="entry name" value="MATE_MdtK"/>
</dbReference>
<feature type="transmembrane region" description="Helical" evidence="13">
    <location>
        <begin position="164"/>
        <end position="183"/>
    </location>
</feature>
<keyword evidence="9 13" id="KW-1133">Transmembrane helix</keyword>
<evidence type="ECO:0000256" key="9">
    <source>
        <dbReference type="ARBA" id="ARBA00022989"/>
    </source>
</evidence>
<keyword evidence="11 13" id="KW-0472">Membrane</keyword>
<feature type="transmembrane region" description="Helical" evidence="13">
    <location>
        <begin position="12"/>
        <end position="33"/>
    </location>
</feature>
<sequence>MSDLTRGPILRGIIWFTIPLLIGNFFQVFYATVDTLIVGQTLGPMALAAVGATGAINFLIVGFAQGMTGGLTIIMAQRFGAKDEGGVRRSFFTGLSFTVIISLILGLISSAFLQQILQVMQTPSDLINNSRDFMYFGLGGMIIPNLYAYLANAMRSLGNSKTPLYAIILASVLNIGLDYIVILCFHTGVWGAGLATLMAELFSVFYLIIYIKRKVPELHFSKSDIKYDEAEVKEHARLGFPMAFQSSIIAIGSITLQVALNMLGENAVAANSIASKVDQFAMLPMISLGLAMATFAGQNYGAKRYNRINEGLADSLWIGIIWSIVFAVLLQIFHFYVTTAFITASATKIIELTRIYYVANSSFYWVLAVLFITRSTLQGLGDTKIPTICGFMELISRVVVAVIGVSLMSYHIVVFASPLAWLGSTSILIPTTIKMYKTYRKAYDGENIQINEKKTIKTT</sequence>
<evidence type="ECO:0000256" key="10">
    <source>
        <dbReference type="ARBA" id="ARBA00023065"/>
    </source>
</evidence>
<dbReference type="PIRSF" id="PIRSF006603">
    <property type="entry name" value="DinF"/>
    <property type="match status" value="1"/>
</dbReference>
<accession>A0A841C4D6</accession>
<evidence type="ECO:0000313" key="15">
    <source>
        <dbReference type="Proteomes" id="UP000562464"/>
    </source>
</evidence>
<evidence type="ECO:0000256" key="5">
    <source>
        <dbReference type="ARBA" id="ARBA00022448"/>
    </source>
</evidence>
<dbReference type="GO" id="GO:0005886">
    <property type="term" value="C:plasma membrane"/>
    <property type="evidence" value="ECO:0007669"/>
    <property type="project" value="UniProtKB-SubCell"/>
</dbReference>
<feature type="transmembrane region" description="Helical" evidence="13">
    <location>
        <begin position="355"/>
        <end position="373"/>
    </location>
</feature>
<evidence type="ECO:0000256" key="11">
    <source>
        <dbReference type="ARBA" id="ARBA00023136"/>
    </source>
</evidence>
<feature type="transmembrane region" description="Helical" evidence="13">
    <location>
        <begin position="133"/>
        <end position="152"/>
    </location>
</feature>
<evidence type="ECO:0000256" key="3">
    <source>
        <dbReference type="ARBA" id="ARBA00010199"/>
    </source>
</evidence>
<keyword evidence="15" id="KW-1185">Reference proteome</keyword>
<feature type="transmembrane region" description="Helical" evidence="13">
    <location>
        <begin position="45"/>
        <end position="71"/>
    </location>
</feature>
<proteinExistence type="inferred from homology"/>
<dbReference type="AlphaFoldDB" id="A0A841C4D6"/>
<evidence type="ECO:0000256" key="8">
    <source>
        <dbReference type="ARBA" id="ARBA00022692"/>
    </source>
</evidence>
<keyword evidence="5" id="KW-0813">Transport</keyword>
<evidence type="ECO:0000256" key="1">
    <source>
        <dbReference type="ARBA" id="ARBA00003408"/>
    </source>
</evidence>
<gene>
    <name evidence="14" type="ORF">HNQ37_000143</name>
</gene>
<protein>
    <recommendedName>
        <fullName evidence="4">Probable multidrug resistance protein NorM</fullName>
    </recommendedName>
    <alternativeName>
        <fullName evidence="12">Multidrug-efflux transporter</fullName>
    </alternativeName>
</protein>
<feature type="transmembrane region" description="Helical" evidence="13">
    <location>
        <begin position="189"/>
        <end position="211"/>
    </location>
</feature>
<keyword evidence="6" id="KW-0050">Antiport</keyword>
<keyword evidence="10" id="KW-0406">Ion transport</keyword>
<dbReference type="PANTHER" id="PTHR43298:SF2">
    <property type="entry name" value="FMN_FAD EXPORTER YEEO-RELATED"/>
    <property type="match status" value="1"/>
</dbReference>
<dbReference type="GO" id="GO:0006811">
    <property type="term" value="P:monoatomic ion transport"/>
    <property type="evidence" value="ECO:0007669"/>
    <property type="project" value="UniProtKB-KW"/>
</dbReference>
<evidence type="ECO:0000313" key="14">
    <source>
        <dbReference type="EMBL" id="MBB5887275.1"/>
    </source>
</evidence>
<dbReference type="InterPro" id="IPR002528">
    <property type="entry name" value="MATE_fam"/>
</dbReference>
<feature type="transmembrane region" description="Helical" evidence="13">
    <location>
        <begin position="91"/>
        <end position="113"/>
    </location>
</feature>
<dbReference type="InterPro" id="IPR048279">
    <property type="entry name" value="MdtK-like"/>
</dbReference>
<evidence type="ECO:0000256" key="2">
    <source>
        <dbReference type="ARBA" id="ARBA00004651"/>
    </source>
</evidence>
<dbReference type="Proteomes" id="UP000562464">
    <property type="component" value="Unassembled WGS sequence"/>
</dbReference>
<dbReference type="GO" id="GO:0042910">
    <property type="term" value="F:xenobiotic transmembrane transporter activity"/>
    <property type="evidence" value="ECO:0007669"/>
    <property type="project" value="InterPro"/>
</dbReference>
<evidence type="ECO:0000256" key="12">
    <source>
        <dbReference type="ARBA" id="ARBA00031636"/>
    </source>
</evidence>
<dbReference type="EMBL" id="JACHHV010000001">
    <property type="protein sequence ID" value="MBB5887275.1"/>
    <property type="molecule type" value="Genomic_DNA"/>
</dbReference>
<evidence type="ECO:0000256" key="7">
    <source>
        <dbReference type="ARBA" id="ARBA00022475"/>
    </source>
</evidence>
<keyword evidence="7" id="KW-1003">Cell membrane</keyword>
<comment type="caution">
    <text evidence="14">The sequence shown here is derived from an EMBL/GenBank/DDBJ whole genome shotgun (WGS) entry which is preliminary data.</text>
</comment>
<comment type="function">
    <text evidence="1">Multidrug efflux pump.</text>
</comment>
<feature type="transmembrane region" description="Helical" evidence="13">
    <location>
        <begin position="394"/>
        <end position="413"/>
    </location>
</feature>
<dbReference type="NCBIfam" id="TIGR00797">
    <property type="entry name" value="matE"/>
    <property type="match status" value="1"/>
</dbReference>
<reference evidence="14 15" key="1">
    <citation type="submission" date="2020-08" db="EMBL/GenBank/DDBJ databases">
        <title>Genomic Encyclopedia of Type Strains, Phase IV (KMG-IV): sequencing the most valuable type-strain genomes for metagenomic binning, comparative biology and taxonomic classification.</title>
        <authorList>
            <person name="Goeker M."/>
        </authorList>
    </citation>
    <scope>NUCLEOTIDE SEQUENCE [LARGE SCALE GENOMIC DNA]</scope>
    <source>
        <strain evidence="14 15">DSM 14925</strain>
    </source>
</reference>
<feature type="transmembrane region" description="Helical" evidence="13">
    <location>
        <begin position="419"/>
        <end position="436"/>
    </location>
</feature>
<dbReference type="PANTHER" id="PTHR43298">
    <property type="entry name" value="MULTIDRUG RESISTANCE PROTEIN NORM-RELATED"/>
    <property type="match status" value="1"/>
</dbReference>
<feature type="transmembrane region" description="Helical" evidence="13">
    <location>
        <begin position="280"/>
        <end position="300"/>
    </location>
</feature>
<keyword evidence="8 13" id="KW-0812">Transmembrane</keyword>
<organism evidence="14 15">
    <name type="scientific">Lactovum miscens</name>
    <dbReference type="NCBI Taxonomy" id="190387"/>
    <lineage>
        <taxon>Bacteria</taxon>
        <taxon>Bacillati</taxon>
        <taxon>Bacillota</taxon>
        <taxon>Bacilli</taxon>
        <taxon>Lactobacillales</taxon>
        <taxon>Streptococcaceae</taxon>
        <taxon>Lactovum</taxon>
    </lineage>
</organism>
<name>A0A841C4D6_9LACT</name>
<dbReference type="RefSeq" id="WP_183538299.1">
    <property type="nucleotide sequence ID" value="NZ_JACHHV010000001.1"/>
</dbReference>
<dbReference type="GO" id="GO:0015297">
    <property type="term" value="F:antiporter activity"/>
    <property type="evidence" value="ECO:0007669"/>
    <property type="project" value="UniProtKB-KW"/>
</dbReference>
<dbReference type="CDD" id="cd13138">
    <property type="entry name" value="MATE_yoeA_like"/>
    <property type="match status" value="1"/>
</dbReference>
<evidence type="ECO:0000256" key="4">
    <source>
        <dbReference type="ARBA" id="ARBA00020268"/>
    </source>
</evidence>
<comment type="subcellular location">
    <subcellularLocation>
        <location evidence="2">Cell membrane</location>
        <topology evidence="2">Multi-pass membrane protein</topology>
    </subcellularLocation>
</comment>
<evidence type="ECO:0000256" key="13">
    <source>
        <dbReference type="SAM" id="Phobius"/>
    </source>
</evidence>
<feature type="transmembrane region" description="Helical" evidence="13">
    <location>
        <begin position="242"/>
        <end position="260"/>
    </location>
</feature>
<comment type="similarity">
    <text evidence="3">Belongs to the multi antimicrobial extrusion (MATE) (TC 2.A.66.1) family.</text>
</comment>
<evidence type="ECO:0000256" key="6">
    <source>
        <dbReference type="ARBA" id="ARBA00022449"/>
    </source>
</evidence>
<feature type="transmembrane region" description="Helical" evidence="13">
    <location>
        <begin position="312"/>
        <end position="335"/>
    </location>
</feature>